<dbReference type="InterPro" id="IPR016024">
    <property type="entry name" value="ARM-type_fold"/>
</dbReference>
<dbReference type="PANTHER" id="PTHR12697">
    <property type="entry name" value="PBS LYASE HEAT-LIKE PROTEIN"/>
    <property type="match status" value="1"/>
</dbReference>
<dbReference type="Pfam" id="PF13646">
    <property type="entry name" value="HEAT_2"/>
    <property type="match status" value="1"/>
</dbReference>
<comment type="caution">
    <text evidence="1">The sequence shown here is derived from an EMBL/GenBank/DDBJ whole genome shotgun (WGS) entry which is preliminary data.</text>
</comment>
<proteinExistence type="predicted"/>
<sequence>MKKDNDTVEKSIGRQKRGQVSIEEIERFNEVSVEELKGLLNSKEPKERTIGATLIGKRKCIDLVLVLCSALENEKLLYPRIAISEALGEIGEPTVASLVSLLGKIGNNQEKELPLKYFNKRSYPLPRDIVSRTLIKVGKSAITELINKIKINDGFETQQAIDALGGIVNNTNDKRALSIMLESLDTYSNNKVTVWKIIRALSGFRFIEAVIQLMRTYESSNEPAIRWESIRSIGQIGIVTPEVIELLNKASEDVNDEVRKAAKIALKQILVNQMIKL</sequence>
<gene>
    <name evidence="1" type="ORF">ACJDU8_15020</name>
</gene>
<evidence type="ECO:0000313" key="1">
    <source>
        <dbReference type="EMBL" id="MFL0196860.1"/>
    </source>
</evidence>
<keyword evidence="2" id="KW-1185">Reference proteome</keyword>
<evidence type="ECO:0000313" key="2">
    <source>
        <dbReference type="Proteomes" id="UP001623660"/>
    </source>
</evidence>
<dbReference type="EMBL" id="JBJHZX010000022">
    <property type="protein sequence ID" value="MFL0196860.1"/>
    <property type="molecule type" value="Genomic_DNA"/>
</dbReference>
<dbReference type="Proteomes" id="UP001623660">
    <property type="component" value="Unassembled WGS sequence"/>
</dbReference>
<accession>A0ABW8SQ95</accession>
<dbReference type="InterPro" id="IPR011989">
    <property type="entry name" value="ARM-like"/>
</dbReference>
<name>A0ABW8SQ95_9CLOT</name>
<protein>
    <submittedName>
        <fullName evidence="1">HEAT repeat domain-containing protein</fullName>
    </submittedName>
</protein>
<reference evidence="1 2" key="1">
    <citation type="submission" date="2024-11" db="EMBL/GenBank/DDBJ databases">
        <authorList>
            <person name="Heng Y.C."/>
            <person name="Lim A.C.H."/>
            <person name="Lee J.K.Y."/>
            <person name="Kittelmann S."/>
        </authorList>
    </citation>
    <scope>NUCLEOTIDE SEQUENCE [LARGE SCALE GENOMIC DNA]</scope>
    <source>
        <strain evidence="1 2">WILCCON 0269</strain>
    </source>
</reference>
<dbReference type="RefSeq" id="WP_406792965.1">
    <property type="nucleotide sequence ID" value="NZ_JBJHZX010000022.1"/>
</dbReference>
<dbReference type="SUPFAM" id="SSF48371">
    <property type="entry name" value="ARM repeat"/>
    <property type="match status" value="1"/>
</dbReference>
<organism evidence="1 2">
    <name type="scientific">Candidatus Clostridium eludens</name>
    <dbReference type="NCBI Taxonomy" id="3381663"/>
    <lineage>
        <taxon>Bacteria</taxon>
        <taxon>Bacillati</taxon>
        <taxon>Bacillota</taxon>
        <taxon>Clostridia</taxon>
        <taxon>Eubacteriales</taxon>
        <taxon>Clostridiaceae</taxon>
        <taxon>Clostridium</taxon>
    </lineage>
</organism>
<dbReference type="PANTHER" id="PTHR12697:SF38">
    <property type="entry name" value="PBS LYASE HEAT DOMAIN PROTEIN REPEAT-CONTAINING PROTEIN"/>
    <property type="match status" value="1"/>
</dbReference>
<dbReference type="Gene3D" id="1.25.10.10">
    <property type="entry name" value="Leucine-rich Repeat Variant"/>
    <property type="match status" value="1"/>
</dbReference>